<gene>
    <name evidence="3" type="primary">KNAG0L01210</name>
    <name evidence="3" type="ordered locus">KNAG_0L01210</name>
</gene>
<evidence type="ECO:0000313" key="4">
    <source>
        <dbReference type="Proteomes" id="UP000006310"/>
    </source>
</evidence>
<feature type="region of interest" description="Disordered" evidence="1">
    <location>
        <begin position="1"/>
        <end position="34"/>
    </location>
</feature>
<dbReference type="AlphaFoldDB" id="J7SB48"/>
<dbReference type="GO" id="GO:0046983">
    <property type="term" value="F:protein dimerization activity"/>
    <property type="evidence" value="ECO:0007669"/>
    <property type="project" value="InterPro"/>
</dbReference>
<dbReference type="GeneID" id="34528514"/>
<dbReference type="RefSeq" id="XP_022466985.1">
    <property type="nucleotide sequence ID" value="XM_022610716.1"/>
</dbReference>
<feature type="domain" description="BHLH" evidence="2">
    <location>
        <begin position="412"/>
        <end position="466"/>
    </location>
</feature>
<dbReference type="HOGENOM" id="CLU_033737_0_0_1"/>
<dbReference type="eggNOG" id="ENOG502S1Z7">
    <property type="taxonomic scope" value="Eukaryota"/>
</dbReference>
<dbReference type="InterPro" id="IPR011598">
    <property type="entry name" value="bHLH_dom"/>
</dbReference>
<accession>J7SB48</accession>
<feature type="region of interest" description="Disordered" evidence="1">
    <location>
        <begin position="162"/>
        <end position="193"/>
    </location>
</feature>
<dbReference type="OrthoDB" id="5344169at2759"/>
<evidence type="ECO:0000313" key="3">
    <source>
        <dbReference type="EMBL" id="CCK72741.1"/>
    </source>
</evidence>
<reference evidence="3 4" key="1">
    <citation type="journal article" date="2011" name="Proc. Natl. Acad. Sci. U.S.A.">
        <title>Evolutionary erosion of yeast sex chromosomes by mating-type switching accidents.</title>
        <authorList>
            <person name="Gordon J.L."/>
            <person name="Armisen D."/>
            <person name="Proux-Wera E."/>
            <person name="Oheigeartaigh S.S."/>
            <person name="Byrne K.P."/>
            <person name="Wolfe K.H."/>
        </authorList>
    </citation>
    <scope>NUCLEOTIDE SEQUENCE [LARGE SCALE GENOMIC DNA]</scope>
    <source>
        <strain evidence="4">ATCC MYA-139 / BCRC 22969 / CBS 8797 / CCRC 22969 / KCTC 17520 / NBRC 10181 / NCYC 3082</strain>
    </source>
</reference>
<feature type="region of interest" description="Disordered" evidence="1">
    <location>
        <begin position="332"/>
        <end position="414"/>
    </location>
</feature>
<dbReference type="KEGG" id="kng:KNAG_0L01210"/>
<dbReference type="Pfam" id="PF00010">
    <property type="entry name" value="HLH"/>
    <property type="match status" value="1"/>
</dbReference>
<evidence type="ECO:0000256" key="1">
    <source>
        <dbReference type="SAM" id="MobiDB-lite"/>
    </source>
</evidence>
<proteinExistence type="predicted"/>
<dbReference type="STRING" id="1071383.J7SB48"/>
<dbReference type="SUPFAM" id="SSF47459">
    <property type="entry name" value="HLH, helix-loop-helix DNA-binding domain"/>
    <property type="match status" value="1"/>
</dbReference>
<dbReference type="PROSITE" id="PS50888">
    <property type="entry name" value="BHLH"/>
    <property type="match status" value="1"/>
</dbReference>
<name>J7SB48_HUIN7</name>
<dbReference type="Proteomes" id="UP000006310">
    <property type="component" value="Chromosome 12"/>
</dbReference>
<dbReference type="EMBL" id="HE978325">
    <property type="protein sequence ID" value="CCK72741.1"/>
    <property type="molecule type" value="Genomic_DNA"/>
</dbReference>
<dbReference type="SMART" id="SM00353">
    <property type="entry name" value="HLH"/>
    <property type="match status" value="1"/>
</dbReference>
<sequence>MSTNQSKSILDQVDEYLHEHDDSPTGSADLGHRKDAMEVMKFDHEEHAQEPQREHDWMQDAIRIDLDQLSDSLFSVEHINQLGTENTSGSQSQGNSLKVGENGKYMARGSFFHGHRDIIGNLHSMTAPSEIMFSPSDSPMVAPNHSSALGLQVTPFMDPQNMTIGNSNSNTPFMAGNDSSNTDSPMIGAGSGHVGSFSLPDSAVVPLSRTSTSNSPGTGLSKKASSNSLKKKKSSISGQSGGSSTTIPNAKIIKSSPYMNATRSRRRYSKSKTVIDPTTWEDATAFNLPESGINLGGGNTSIKMEGTPATEFSENSSSSSIGFPTVVLPSTTPIGGDEHGKRGLKKVPLDNDGVAERDTVGGGNGSDSTIDARVSRRSRVLNATESPILMARKTSYTSRSRSKSNSRGKDEFKKEIHKAAEQGRRNRLNNALIQLGNLLPEEMKSTVSIPSKATTAELACLYIQQLQEQVEDLRNR</sequence>
<feature type="compositionally biased region" description="Polar residues" evidence="1">
    <location>
        <begin position="162"/>
        <end position="184"/>
    </location>
</feature>
<dbReference type="Gene3D" id="4.10.280.10">
    <property type="entry name" value="Helix-loop-helix DNA-binding domain"/>
    <property type="match status" value="1"/>
</dbReference>
<feature type="compositionally biased region" description="Low complexity" evidence="1">
    <location>
        <begin position="235"/>
        <end position="244"/>
    </location>
</feature>
<evidence type="ECO:0000259" key="2">
    <source>
        <dbReference type="PROSITE" id="PS50888"/>
    </source>
</evidence>
<feature type="region of interest" description="Disordered" evidence="1">
    <location>
        <begin position="205"/>
        <end position="271"/>
    </location>
</feature>
<feature type="compositionally biased region" description="Polar residues" evidence="1">
    <location>
        <begin position="208"/>
        <end position="218"/>
    </location>
</feature>
<dbReference type="InterPro" id="IPR036638">
    <property type="entry name" value="HLH_DNA-bd_sf"/>
</dbReference>
<reference evidence="4" key="2">
    <citation type="submission" date="2012-08" db="EMBL/GenBank/DDBJ databases">
        <title>Genome sequence of Kazachstania naganishii.</title>
        <authorList>
            <person name="Gordon J.L."/>
            <person name="Armisen D."/>
            <person name="Proux-Wera E."/>
            <person name="OhEigeartaigh S.S."/>
            <person name="Byrne K.P."/>
            <person name="Wolfe K.H."/>
        </authorList>
    </citation>
    <scope>NUCLEOTIDE SEQUENCE [LARGE SCALE GENOMIC DNA]</scope>
    <source>
        <strain evidence="4">ATCC MYA-139 / BCRC 22969 / CBS 8797 / CCRC 22969 / KCTC 17520 / NBRC 10181 / NCYC 3082</strain>
    </source>
</reference>
<protein>
    <recommendedName>
        <fullName evidence="2">BHLH domain-containing protein</fullName>
    </recommendedName>
</protein>
<organism evidence="3 4">
    <name type="scientific">Huiozyma naganishii (strain ATCC MYA-139 / BCRC 22969 / CBS 8797 / KCTC 17520 / NBRC 10181 / NCYC 3082 / Yp74L-3)</name>
    <name type="common">Yeast</name>
    <name type="synonym">Kazachstania naganishii</name>
    <dbReference type="NCBI Taxonomy" id="1071383"/>
    <lineage>
        <taxon>Eukaryota</taxon>
        <taxon>Fungi</taxon>
        <taxon>Dikarya</taxon>
        <taxon>Ascomycota</taxon>
        <taxon>Saccharomycotina</taxon>
        <taxon>Saccharomycetes</taxon>
        <taxon>Saccharomycetales</taxon>
        <taxon>Saccharomycetaceae</taxon>
        <taxon>Huiozyma</taxon>
    </lineage>
</organism>
<keyword evidence="4" id="KW-1185">Reference proteome</keyword>